<feature type="signal peptide" evidence="1">
    <location>
        <begin position="1"/>
        <end position="17"/>
    </location>
</feature>
<dbReference type="Gene3D" id="2.80.10.50">
    <property type="match status" value="2"/>
</dbReference>
<dbReference type="CDD" id="cd00161">
    <property type="entry name" value="beta-trefoil_Ricin-like"/>
    <property type="match status" value="1"/>
</dbReference>
<feature type="domain" description="Ricin B lectin" evidence="2">
    <location>
        <begin position="13"/>
        <end position="142"/>
    </location>
</feature>
<evidence type="ECO:0000313" key="3">
    <source>
        <dbReference type="EMBL" id="KAF9443570.1"/>
    </source>
</evidence>
<feature type="non-terminal residue" evidence="3">
    <location>
        <position position="143"/>
    </location>
</feature>
<accession>A0A9P5X5H4</accession>
<dbReference type="SUPFAM" id="SSF50370">
    <property type="entry name" value="Ricin B-like lectins"/>
    <property type="match status" value="1"/>
</dbReference>
<dbReference type="AlphaFoldDB" id="A0A9P5X5H4"/>
<dbReference type="PROSITE" id="PS50231">
    <property type="entry name" value="RICIN_B_LECTIN"/>
    <property type="match status" value="1"/>
</dbReference>
<protein>
    <submittedName>
        <fullName evidence="3">Carbohydrate-binding module family 13 protein</fullName>
    </submittedName>
</protein>
<dbReference type="SMART" id="SM00458">
    <property type="entry name" value="RICIN"/>
    <property type="match status" value="1"/>
</dbReference>
<gene>
    <name evidence="3" type="ORF">P691DRAFT_679296</name>
</gene>
<organism evidence="3 4">
    <name type="scientific">Macrolepiota fuliginosa MF-IS2</name>
    <dbReference type="NCBI Taxonomy" id="1400762"/>
    <lineage>
        <taxon>Eukaryota</taxon>
        <taxon>Fungi</taxon>
        <taxon>Dikarya</taxon>
        <taxon>Basidiomycota</taxon>
        <taxon>Agaricomycotina</taxon>
        <taxon>Agaricomycetes</taxon>
        <taxon>Agaricomycetidae</taxon>
        <taxon>Agaricales</taxon>
        <taxon>Agaricineae</taxon>
        <taxon>Agaricaceae</taxon>
        <taxon>Macrolepiota</taxon>
    </lineage>
</organism>
<reference evidence="3" key="1">
    <citation type="submission" date="2020-11" db="EMBL/GenBank/DDBJ databases">
        <authorList>
            <consortium name="DOE Joint Genome Institute"/>
            <person name="Ahrendt S."/>
            <person name="Riley R."/>
            <person name="Andreopoulos W."/>
            <person name="Labutti K."/>
            <person name="Pangilinan J."/>
            <person name="Ruiz-Duenas F.J."/>
            <person name="Barrasa J.M."/>
            <person name="Sanchez-Garcia M."/>
            <person name="Camarero S."/>
            <person name="Miyauchi S."/>
            <person name="Serrano A."/>
            <person name="Linde D."/>
            <person name="Babiker R."/>
            <person name="Drula E."/>
            <person name="Ayuso-Fernandez I."/>
            <person name="Pacheco R."/>
            <person name="Padilla G."/>
            <person name="Ferreira P."/>
            <person name="Barriuso J."/>
            <person name="Kellner H."/>
            <person name="Castanera R."/>
            <person name="Alfaro M."/>
            <person name="Ramirez L."/>
            <person name="Pisabarro A.G."/>
            <person name="Kuo A."/>
            <person name="Tritt A."/>
            <person name="Lipzen A."/>
            <person name="He G."/>
            <person name="Yan M."/>
            <person name="Ng V."/>
            <person name="Cullen D."/>
            <person name="Martin F."/>
            <person name="Rosso M.-N."/>
            <person name="Henrissat B."/>
            <person name="Hibbett D."/>
            <person name="Martinez A.T."/>
            <person name="Grigoriev I.V."/>
        </authorList>
    </citation>
    <scope>NUCLEOTIDE SEQUENCE</scope>
    <source>
        <strain evidence="3">MF-IS2</strain>
    </source>
</reference>
<sequence>MKFSYLSVLAFVSGALSQVQLHPDGNTNKCLDVRGGIFANGTAVQIFDCNGTPAQQWDLQVGETHVRVANTAFCLDAGNSPANGTPMKIWTCFDNLPAQDWFYTGDDRIALTNQGLCLDLTDGNTTNTNVMQTFQCTDGNTNQ</sequence>
<keyword evidence="1" id="KW-0732">Signal</keyword>
<dbReference type="EMBL" id="MU151459">
    <property type="protein sequence ID" value="KAF9443570.1"/>
    <property type="molecule type" value="Genomic_DNA"/>
</dbReference>
<evidence type="ECO:0000256" key="1">
    <source>
        <dbReference type="SAM" id="SignalP"/>
    </source>
</evidence>
<evidence type="ECO:0000313" key="4">
    <source>
        <dbReference type="Proteomes" id="UP000807342"/>
    </source>
</evidence>
<evidence type="ECO:0000259" key="2">
    <source>
        <dbReference type="SMART" id="SM00458"/>
    </source>
</evidence>
<feature type="chain" id="PRO_5040480548" evidence="1">
    <location>
        <begin position="18"/>
        <end position="143"/>
    </location>
</feature>
<name>A0A9P5X5H4_9AGAR</name>
<keyword evidence="4" id="KW-1185">Reference proteome</keyword>
<dbReference type="Proteomes" id="UP000807342">
    <property type="component" value="Unassembled WGS sequence"/>
</dbReference>
<comment type="caution">
    <text evidence="3">The sequence shown here is derived from an EMBL/GenBank/DDBJ whole genome shotgun (WGS) entry which is preliminary data.</text>
</comment>
<proteinExistence type="predicted"/>
<dbReference type="InterPro" id="IPR035992">
    <property type="entry name" value="Ricin_B-like_lectins"/>
</dbReference>
<dbReference type="InterPro" id="IPR000772">
    <property type="entry name" value="Ricin_B_lectin"/>
</dbReference>
<dbReference type="Pfam" id="PF00652">
    <property type="entry name" value="Ricin_B_lectin"/>
    <property type="match status" value="1"/>
</dbReference>
<dbReference type="OrthoDB" id="6770063at2759"/>